<evidence type="ECO:0000259" key="4">
    <source>
        <dbReference type="Pfam" id="PF19190"/>
    </source>
</evidence>
<feature type="chain" id="PRO_5032596195" description="BACON domain-containing protein" evidence="3">
    <location>
        <begin position="33"/>
        <end position="1500"/>
    </location>
</feature>
<dbReference type="Pfam" id="PF24681">
    <property type="entry name" value="Kelch_KLHDC2_KLHL20_DRC7"/>
    <property type="match status" value="1"/>
</dbReference>
<dbReference type="InterPro" id="IPR011042">
    <property type="entry name" value="6-blade_b-propeller_TolB-like"/>
</dbReference>
<protein>
    <recommendedName>
        <fullName evidence="4">BACON domain-containing protein</fullName>
    </recommendedName>
</protein>
<dbReference type="SUPFAM" id="SSF117281">
    <property type="entry name" value="Kelch motif"/>
    <property type="match status" value="2"/>
</dbReference>
<proteinExistence type="predicted"/>
<comment type="caution">
    <text evidence="5">The sequence shown here is derived from an EMBL/GenBank/DDBJ whole genome shotgun (WGS) entry which is preliminary data.</text>
</comment>
<name>A0A844HYW2_9GAMM</name>
<accession>A0A844HYW2</accession>
<evidence type="ECO:0000313" key="5">
    <source>
        <dbReference type="EMBL" id="MTI98615.1"/>
    </source>
</evidence>
<feature type="domain" description="BACON" evidence="4">
    <location>
        <begin position="462"/>
        <end position="546"/>
    </location>
</feature>
<feature type="signal peptide" evidence="3">
    <location>
        <begin position="1"/>
        <end position="32"/>
    </location>
</feature>
<dbReference type="Gene3D" id="2.120.10.30">
    <property type="entry name" value="TolB, C-terminal domain"/>
    <property type="match status" value="1"/>
</dbReference>
<keyword evidence="3" id="KW-0732">Signal</keyword>
<dbReference type="PANTHER" id="PTHR46344">
    <property type="entry name" value="OS02G0202900 PROTEIN"/>
    <property type="match status" value="1"/>
</dbReference>
<evidence type="ECO:0000256" key="1">
    <source>
        <dbReference type="ARBA" id="ARBA00022441"/>
    </source>
</evidence>
<evidence type="ECO:0000256" key="2">
    <source>
        <dbReference type="ARBA" id="ARBA00022737"/>
    </source>
</evidence>
<gene>
    <name evidence="5" type="ORF">FH752_08340</name>
</gene>
<dbReference type="EMBL" id="VENC01000008">
    <property type="protein sequence ID" value="MTI98615.1"/>
    <property type="molecule type" value="Genomic_DNA"/>
</dbReference>
<dbReference type="InterPro" id="IPR006652">
    <property type="entry name" value="Kelch_1"/>
</dbReference>
<evidence type="ECO:0000313" key="6">
    <source>
        <dbReference type="Proteomes" id="UP000431462"/>
    </source>
</evidence>
<evidence type="ECO:0000256" key="3">
    <source>
        <dbReference type="SAM" id="SignalP"/>
    </source>
</evidence>
<dbReference type="SUPFAM" id="SSF50952">
    <property type="entry name" value="Soluble quinoprotein glucose dehydrogenase"/>
    <property type="match status" value="1"/>
</dbReference>
<feature type="domain" description="BACON" evidence="4">
    <location>
        <begin position="166"/>
        <end position="232"/>
    </location>
</feature>
<keyword evidence="2" id="KW-0677">Repeat</keyword>
<dbReference type="Pfam" id="PF01344">
    <property type="entry name" value="Kelch_1"/>
    <property type="match status" value="1"/>
</dbReference>
<dbReference type="InterPro" id="IPR011041">
    <property type="entry name" value="Quinoprot_gluc/sorb_DH_b-prop"/>
</dbReference>
<keyword evidence="1" id="KW-0880">Kelch repeat</keyword>
<dbReference type="PANTHER" id="PTHR46344:SF27">
    <property type="entry name" value="KELCH REPEAT SUPERFAMILY PROTEIN"/>
    <property type="match status" value="1"/>
</dbReference>
<sequence length="1500" mass="157774">MILNISRQPALKPVMALFFAVLFFSVHLSASAAPSLLVSEFTNRSAPTELNGAELSGNRYIFVGPESGIKRVDFYLNNPPPASALQVEQVAPFDFRGTAPDRSAYAFDTSSIQDGQHSVYATVYYDSGSTELLSTAFTVNNSIPVFEFGQAEAFFTAQEGATAPTSTTVALETSDSSGVDFFLSDNASWLSLSPTSGTTPDSVTLTADPSGLAAGDYTAIVEATGTGAGSSSLLVTLEVLPVQVSNYSLMVSTSSDRSGASSLQGSSVSGDIYVFVPEQPDMNRVQFYVDNPQKSGAPNQTENVAPYDLAGTASNNLALPFDTTTLQDGSHTITAVVRLSDNSLHEVTEFFDVANQVTSLEFSTSSLAGSRHVDNPGPIVTSVTLSDSNEAGAPFSLISSEAWLTTSSNSGTTPATISITANPAGLPAGTYNATVTASASGYESAELTYTLTITDGATGLLVAPGSLSFAGEPGAPIASQSLSVSHSNGLAHQFTVSTDELWLQASPSTGETPEDISVTVDSAGLASGYYSGTVTLSSSGSDPVDVPVTLSLASNDKCAPVACSEVRVGLPYQLSFTESQGFYMDKNGWGTGFTWVDEPTAGAGYIQENLEMFFLQGYLELTTTSGLNIEGVNSLDNALAVGFAAPNQITRITTQILDVPAGTGKYEQAGLWFGNNEDNYLKLVAASTPKGTVIHYLLEVGGIKVVEKDVPVSGLVGSDAKFGLIVNPYSRNVELNYSLNGGSTYKLETLFPPDEFFSFDAAGIDPEIGTRSFTGIFATHRHASAPMIYRFNEFTLQQGETPLTPNSGIDFIKRQHDVSYPTSMVWGPDDRLYVTQLFGTIRALTFDEELNVIDDQTIEALTNNIGPRLTLGITVSPYSTPTDVELWLAHSSPSIENGEPNSGMVTRIGGTNFSEVEHVITGLPRAIANHSINSIHFGPEDNRLYIAMGGNTGAGAPNESNSEFGQMEEQPLSAAILVANVFAADFDGTCNNEANIFGPPPCDVVTYATGLRNSYDFVFHSNGNMYATDNGLGVTGTYPPSPEPACLGLASTASYLNGGHNPGAQPDLLHLIKEGSYYGHPNPHRDECVFKDGSYQGVAPLPNFEEPIYNLGEHKSANAIIEYDGAQGCIGDFLNGQLLITNYSVGDDIFRVKLDETGTIGTEGVPLVTGFNDPLPMTKSPSGNLFVGEFGGGKLTALMPVSLGCWEARAPAPLAVLDASGASIDGKFYAVGGKNSSGHLSTLLIYDPSTDSWSQGANLPGEAVENAAVTALNGKLYVFGGSTAPFSGAVANAAVYDPASNSWSALADMPTARGGVTAQAVNGLIYVMGGMSDQGASLSVVEVYNPATNSWQTATPLTYVRDNPGSAVLDGKIYVFGGRNREANGNTIQGAMKTVEMFDPATNIWTEMTPMPTGRRAMSVGVIDGKAQVAGGELNENTPTGVFEQNEEYDPATNTWRPLTNVPTPKHGAASATVNNTLYIMGGGTTSGSSFTSSMEAMKF</sequence>
<dbReference type="SMART" id="SM00612">
    <property type="entry name" value="Kelch"/>
    <property type="match status" value="5"/>
</dbReference>
<dbReference type="InterPro" id="IPR015915">
    <property type="entry name" value="Kelch-typ_b-propeller"/>
</dbReference>
<organism evidence="5 6">
    <name type="scientific">Marinobacter adhaerens</name>
    <dbReference type="NCBI Taxonomy" id="1033846"/>
    <lineage>
        <taxon>Bacteria</taxon>
        <taxon>Pseudomonadati</taxon>
        <taxon>Pseudomonadota</taxon>
        <taxon>Gammaproteobacteria</taxon>
        <taxon>Pseudomonadales</taxon>
        <taxon>Marinobacteraceae</taxon>
        <taxon>Marinobacter</taxon>
    </lineage>
</organism>
<reference evidence="5 6" key="1">
    <citation type="submission" date="2019-06" db="EMBL/GenBank/DDBJ databases">
        <title>Enrichment of Autotrophic Halophilic Microorganisms from Red Sea Brine Pool Using Microbial Electrosynthesis System.</title>
        <authorList>
            <person name="Alqahtani M.F."/>
            <person name="Bajracharya S."/>
            <person name="Katuri K.P."/>
            <person name="Ali M."/>
            <person name="Saikaly P.E."/>
        </authorList>
    </citation>
    <scope>NUCLEOTIDE SEQUENCE [LARGE SCALE GENOMIC DNA]</scope>
    <source>
        <strain evidence="5">MES15</strain>
    </source>
</reference>
<dbReference type="Gene3D" id="2.120.10.80">
    <property type="entry name" value="Kelch-type beta propeller"/>
    <property type="match status" value="2"/>
</dbReference>
<dbReference type="Proteomes" id="UP000431462">
    <property type="component" value="Unassembled WGS sequence"/>
</dbReference>
<dbReference type="InterPro" id="IPR024361">
    <property type="entry name" value="BACON"/>
</dbReference>
<dbReference type="Gene3D" id="2.60.120.200">
    <property type="match status" value="1"/>
</dbReference>
<dbReference type="Pfam" id="PF19190">
    <property type="entry name" value="BACON_2"/>
    <property type="match status" value="2"/>
</dbReference>